<reference evidence="2 3" key="1">
    <citation type="submission" date="2019-03" db="EMBL/GenBank/DDBJ databases">
        <authorList>
            <person name="Douthitt C."/>
            <person name="D'Elia T."/>
            <person name="Bockoras C."/>
            <person name="Boss C."/>
            <person name="Clemons M."/>
            <person name="Green W."/>
            <person name="Harel H."/>
            <person name="Larralde J."/>
            <person name="Lopez M."/>
            <person name="Magana D."/>
            <person name="Miguel M."/>
            <person name="Muschweck L."/>
            <person name="Olivos K."/>
            <person name="Racette D."/>
            <person name="Reynolds M."/>
            <person name="Ru Y."/>
            <person name="Santana M."/>
            <person name="Simon R."/>
            <person name="Smotrilla K."/>
            <person name="Sufficool B."/>
            <person name="Tamayo B."/>
            <person name="Tirado E."/>
            <person name="Vajanyi M."/>
            <person name="Weger M."/>
            <person name="Wehr A."/>
            <person name="Whitaker K."/>
            <person name="Garlena R.A."/>
            <person name="Russell D.A."/>
            <person name="Pope W.H."/>
            <person name="Jacobs-Sera D."/>
            <person name="Hatfull G.F."/>
        </authorList>
    </citation>
    <scope>NUCLEOTIDE SEQUENCE [LARGE SCALE GENOMIC DNA]</scope>
</reference>
<protein>
    <submittedName>
        <fullName evidence="2">G-I-Y Y-I-G endonuclease</fullName>
    </submittedName>
</protein>
<keyword evidence="2" id="KW-0378">Hydrolase</keyword>
<evidence type="ECO:0000313" key="3">
    <source>
        <dbReference type="Proteomes" id="UP000297070"/>
    </source>
</evidence>
<evidence type="ECO:0000313" key="2">
    <source>
        <dbReference type="EMBL" id="QBZ72816.1"/>
    </source>
</evidence>
<keyword evidence="3" id="KW-1185">Reference proteome</keyword>
<dbReference type="InterPro" id="IPR035901">
    <property type="entry name" value="GIY-YIG_endonuc_sf"/>
</dbReference>
<dbReference type="CDD" id="cd00719">
    <property type="entry name" value="GIY-YIG_SF"/>
    <property type="match status" value="1"/>
</dbReference>
<keyword evidence="2" id="KW-0540">Nuclease</keyword>
<dbReference type="SUPFAM" id="SSF82771">
    <property type="entry name" value="GIY-YIG endonuclease"/>
    <property type="match status" value="1"/>
</dbReference>
<dbReference type="GO" id="GO:0004519">
    <property type="term" value="F:endonuclease activity"/>
    <property type="evidence" value="ECO:0007669"/>
    <property type="project" value="UniProtKB-KW"/>
</dbReference>
<accession>A0A4D6E2H8</accession>
<dbReference type="RefSeq" id="YP_009821581.1">
    <property type="nucleotide sequence ID" value="NC_048176.1"/>
</dbReference>
<dbReference type="KEGG" id="vg:55013064"/>
<organism evidence="2 3">
    <name type="scientific">Gordonia phage GodonK</name>
    <dbReference type="NCBI Taxonomy" id="2562192"/>
    <lineage>
        <taxon>Viruses</taxon>
        <taxon>Duplodnaviria</taxon>
        <taxon>Heunggongvirae</taxon>
        <taxon>Uroviricota</taxon>
        <taxon>Caudoviricetes</taxon>
        <taxon>Godonkavirus</taxon>
        <taxon>Godonkavirus godonK</taxon>
    </lineage>
</organism>
<dbReference type="Proteomes" id="UP000297070">
    <property type="component" value="Segment"/>
</dbReference>
<dbReference type="GeneID" id="55013064"/>
<gene>
    <name evidence="2" type="primary">228</name>
    <name evidence="1" type="synonym">2</name>
    <name evidence="1" type="ORF">SEA_GODONK_2</name>
    <name evidence="2" type="ORF">SEA_GODONK_228</name>
</gene>
<proteinExistence type="predicted"/>
<evidence type="ECO:0000313" key="1">
    <source>
        <dbReference type="EMBL" id="QBZ72621.1"/>
    </source>
</evidence>
<dbReference type="EMBL" id="MK620899">
    <property type="protein sequence ID" value="QBZ72621.1"/>
    <property type="molecule type" value="Genomic_DNA"/>
</dbReference>
<name>A0A4D6E2H8_9CAUD</name>
<sequence length="220" mass="25462">MVINNGHLVDLWLIPLYHCVMAKPKRIKSFTSTDELNAEITRWAGYYRISESELIRNTLDSFVKRCEKQCADNGTLPPPAVPPLPVPQKGKAWIYGLYLDNQCFYVGQTTKLYTREGQHRTKYGADFDFEVLEEVNNHEKLDAEQDWIRHLQAQGHKLDNKWYRGPGRKREGITRDPMMPPWEEPCYICNDGTWHPPKSKNELDKEAEIASLFKGEIAGP</sequence>
<keyword evidence="2" id="KW-0255">Endonuclease</keyword>
<dbReference type="EMBL" id="MK620899">
    <property type="protein sequence ID" value="QBZ72816.1"/>
    <property type="molecule type" value="Genomic_DNA"/>
</dbReference>